<dbReference type="Proteomes" id="UP001164746">
    <property type="component" value="Chromosome 2"/>
</dbReference>
<feature type="transmembrane region" description="Helical" evidence="15">
    <location>
        <begin position="757"/>
        <end position="780"/>
    </location>
</feature>
<feature type="transmembrane region" description="Helical" evidence="15">
    <location>
        <begin position="543"/>
        <end position="560"/>
    </location>
</feature>
<dbReference type="Pfam" id="PF10613">
    <property type="entry name" value="Lig_chan-Glu_bd"/>
    <property type="match status" value="1"/>
</dbReference>
<evidence type="ECO:0000256" key="5">
    <source>
        <dbReference type="ARBA" id="ARBA00022989"/>
    </source>
</evidence>
<evidence type="ECO:0000256" key="13">
    <source>
        <dbReference type="ARBA" id="ARBA00023303"/>
    </source>
</evidence>
<dbReference type="InterPro" id="IPR001828">
    <property type="entry name" value="ANF_lig-bd_rcpt"/>
</dbReference>
<keyword evidence="6" id="KW-0770">Synapse</keyword>
<dbReference type="PRINTS" id="PR00177">
    <property type="entry name" value="NMDARECEPTOR"/>
</dbReference>
<evidence type="ECO:0000256" key="4">
    <source>
        <dbReference type="ARBA" id="ARBA00022692"/>
    </source>
</evidence>
<evidence type="ECO:0000259" key="17">
    <source>
        <dbReference type="SMART" id="SM00918"/>
    </source>
</evidence>
<dbReference type="SUPFAM" id="SSF53822">
    <property type="entry name" value="Periplasmic binding protein-like I"/>
    <property type="match status" value="1"/>
</dbReference>
<dbReference type="SMART" id="SM00079">
    <property type="entry name" value="PBPe"/>
    <property type="match status" value="1"/>
</dbReference>
<keyword evidence="19" id="KW-1185">Reference proteome</keyword>
<dbReference type="InterPro" id="IPR028082">
    <property type="entry name" value="Peripla_BP_I"/>
</dbReference>
<evidence type="ECO:0000256" key="9">
    <source>
        <dbReference type="ARBA" id="ARBA00023170"/>
    </source>
</evidence>
<keyword evidence="2" id="KW-0813">Transport</keyword>
<keyword evidence="13" id="KW-0407">Ion channel</keyword>
<evidence type="ECO:0000256" key="2">
    <source>
        <dbReference type="ARBA" id="ARBA00022448"/>
    </source>
</evidence>
<dbReference type="Gene3D" id="3.40.50.2300">
    <property type="match status" value="1"/>
</dbReference>
<keyword evidence="4 15" id="KW-0812">Transmembrane</keyword>
<feature type="domain" description="Ionotropic glutamate receptor C-terminal" evidence="16">
    <location>
        <begin position="375"/>
        <end position="739"/>
    </location>
</feature>
<protein>
    <submittedName>
        <fullName evidence="18">NMDE2-like protein</fullName>
    </submittedName>
</protein>
<dbReference type="InterPro" id="IPR019594">
    <property type="entry name" value="Glu/Gly-bd"/>
</dbReference>
<keyword evidence="5 15" id="KW-1133">Transmembrane helix</keyword>
<evidence type="ECO:0000313" key="19">
    <source>
        <dbReference type="Proteomes" id="UP001164746"/>
    </source>
</evidence>
<evidence type="ECO:0000259" key="16">
    <source>
        <dbReference type="SMART" id="SM00079"/>
    </source>
</evidence>
<keyword evidence="12" id="KW-1071">Ligand-gated ion channel</keyword>
<dbReference type="Pfam" id="PF01094">
    <property type="entry name" value="ANF_receptor"/>
    <property type="match status" value="1"/>
</dbReference>
<dbReference type="PANTHER" id="PTHR18966">
    <property type="entry name" value="IONOTROPIC GLUTAMATE RECEPTOR"/>
    <property type="match status" value="1"/>
</dbReference>
<keyword evidence="11" id="KW-0628">Postsynaptic cell membrane</keyword>
<keyword evidence="8 15" id="KW-0472">Membrane</keyword>
<evidence type="ECO:0000256" key="12">
    <source>
        <dbReference type="ARBA" id="ARBA00023286"/>
    </source>
</evidence>
<feature type="domain" description="Ionotropic glutamate receptor L-glutamate and glycine-binding" evidence="17">
    <location>
        <begin position="381"/>
        <end position="448"/>
    </location>
</feature>
<evidence type="ECO:0000256" key="8">
    <source>
        <dbReference type="ARBA" id="ARBA00023136"/>
    </source>
</evidence>
<evidence type="ECO:0000256" key="11">
    <source>
        <dbReference type="ARBA" id="ARBA00023257"/>
    </source>
</evidence>
<keyword evidence="9" id="KW-0675">Receptor</keyword>
<evidence type="ECO:0000256" key="1">
    <source>
        <dbReference type="ARBA" id="ARBA00004651"/>
    </source>
</evidence>
<gene>
    <name evidence="18" type="ORF">MAR_028360</name>
</gene>
<dbReference type="Gene3D" id="3.40.190.10">
    <property type="entry name" value="Periplasmic binding protein-like II"/>
    <property type="match status" value="3"/>
</dbReference>
<evidence type="ECO:0000256" key="3">
    <source>
        <dbReference type="ARBA" id="ARBA00022475"/>
    </source>
</evidence>
<evidence type="ECO:0000256" key="7">
    <source>
        <dbReference type="ARBA" id="ARBA00023065"/>
    </source>
</evidence>
<dbReference type="EMBL" id="CP111013">
    <property type="protein sequence ID" value="WAQ95670.1"/>
    <property type="molecule type" value="Genomic_DNA"/>
</dbReference>
<keyword evidence="3" id="KW-1003">Cell membrane</keyword>
<dbReference type="Pfam" id="PF00060">
    <property type="entry name" value="Lig_chan"/>
    <property type="match status" value="1"/>
</dbReference>
<feature type="transmembrane region" description="Helical" evidence="15">
    <location>
        <begin position="572"/>
        <end position="597"/>
    </location>
</feature>
<dbReference type="InterPro" id="IPR015683">
    <property type="entry name" value="Ionotropic_Glu_rcpt"/>
</dbReference>
<dbReference type="SUPFAM" id="SSF53850">
    <property type="entry name" value="Periplasmic binding protein-like II"/>
    <property type="match status" value="1"/>
</dbReference>
<keyword evidence="7" id="KW-0406">Ion transport</keyword>
<evidence type="ECO:0000313" key="18">
    <source>
        <dbReference type="EMBL" id="WAQ95670.1"/>
    </source>
</evidence>
<evidence type="ECO:0000256" key="6">
    <source>
        <dbReference type="ARBA" id="ARBA00023018"/>
    </source>
</evidence>
<reference evidence="18" key="1">
    <citation type="submission" date="2022-11" db="EMBL/GenBank/DDBJ databases">
        <title>Centuries of genome instability and evolution in soft-shell clam transmissible cancer (bioRxiv).</title>
        <authorList>
            <person name="Hart S.F.M."/>
            <person name="Yonemitsu M.A."/>
            <person name="Giersch R.M."/>
            <person name="Beal B.F."/>
            <person name="Arriagada G."/>
            <person name="Davis B.W."/>
            <person name="Ostrander E.A."/>
            <person name="Goff S.P."/>
            <person name="Metzger M.J."/>
        </authorList>
    </citation>
    <scope>NUCLEOTIDE SEQUENCE</scope>
    <source>
        <strain evidence="18">MELC-2E11</strain>
        <tissue evidence="18">Siphon/mantle</tissue>
    </source>
</reference>
<comment type="subcellular location">
    <subcellularLocation>
        <location evidence="1">Cell membrane</location>
        <topology evidence="1">Multi-pass membrane protein</topology>
    </subcellularLocation>
    <subcellularLocation>
        <location evidence="14">Postsynaptic cell membrane</location>
    </subcellularLocation>
</comment>
<dbReference type="InterPro" id="IPR001320">
    <property type="entry name" value="Iontro_rcpt_C"/>
</dbReference>
<accession>A0ABY7DG55</accession>
<evidence type="ECO:0000256" key="10">
    <source>
        <dbReference type="ARBA" id="ARBA00023180"/>
    </source>
</evidence>
<proteinExistence type="predicted"/>
<feature type="transmembrane region" description="Helical" evidence="15">
    <location>
        <begin position="501"/>
        <end position="522"/>
    </location>
</feature>
<evidence type="ECO:0000256" key="14">
    <source>
        <dbReference type="ARBA" id="ARBA00034100"/>
    </source>
</evidence>
<organism evidence="18 19">
    <name type="scientific">Mya arenaria</name>
    <name type="common">Soft-shell clam</name>
    <dbReference type="NCBI Taxonomy" id="6604"/>
    <lineage>
        <taxon>Eukaryota</taxon>
        <taxon>Metazoa</taxon>
        <taxon>Spiralia</taxon>
        <taxon>Lophotrochozoa</taxon>
        <taxon>Mollusca</taxon>
        <taxon>Bivalvia</taxon>
        <taxon>Autobranchia</taxon>
        <taxon>Heteroconchia</taxon>
        <taxon>Euheterodonta</taxon>
        <taxon>Imparidentia</taxon>
        <taxon>Neoheterodontei</taxon>
        <taxon>Myida</taxon>
        <taxon>Myoidea</taxon>
        <taxon>Myidae</taxon>
        <taxon>Mya</taxon>
    </lineage>
</organism>
<evidence type="ECO:0000256" key="15">
    <source>
        <dbReference type="SAM" id="Phobius"/>
    </source>
</evidence>
<keyword evidence="10" id="KW-0325">Glycoprotein</keyword>
<sequence>MLRTSHILQLSLNNPAKSSQKNDRHSRVLQIAPTITHQCEGMHRILRRYNWTEFAIVTTKLSSSDDFISCMRDMVKRTSVTQGYVSTAKYTIKATVQIDIDDFDDSEYKLAVIRHNLKIIERTVSRVIILHAGSYDALDILDVAQRMNLTARKFMWLLTSSSMGARVGTMTTFPVGLLGILYNSSQEVIESAMETSVRLWALGLEQLARDDVSLSQINIYPENTCTATKLGYWRDGDRLYRAIKNVTMDDPPVSFSDNGVIENVELKIYNVRPHSNPRYARRGRNMWTSVGNIVPLKVGHITQMTIQMDEVVWPGGAVSPPLGKPEKRFFRIKSRISIICHRTWGLASAPTMRCPANSAQTRRRTILIYRFVYINIYITIPYTLSDNATIDPKSGLVNFCCSGLSVDLLQILSEKMNFEYEMYEVPDQNWGIKDENGEWSGLVKEMIEKKADMVITSIKINHQRATAMEFSTPFLETGITILVALRKGAISATAFLEPYDYPSWCLILVFSVHATGASIFIFEWLSPSGLDKGRRSLREHKFSLFRSFWLIWAMLFGASVSTDNPRGVSSRFLANVWALFALVFLASYTANLAAFMITIDEYFDLSGIQDWRLMNPTAVSPHFKFATVPGGSTEDNIRMNYPRMHKYMKKYNKTSVPIGIRALKVGEIDAFIYDATVLEYNAGKDTECDLLTVGKWYAMTGYGVGFPKNSPHVDEVNKIILDLQRNGELDRLQKFWLAGACHAKKDKKDKASREIGIPNFTSAFILLATGVTLATILMLLEHCYFKFGRRCLKKYDKTGCCALVSLSMGKSLTFEQSVMDAIDFHKKHRCKDPLCETQLWKARHELDIALVNLERIKEELSIIGIIR</sequence>
<name>A0ABY7DG55_MYAAR</name>
<dbReference type="InterPro" id="IPR001508">
    <property type="entry name" value="Iono_Glu_rcpt_met"/>
</dbReference>
<dbReference type="SMART" id="SM00918">
    <property type="entry name" value="Lig_chan-Glu_bd"/>
    <property type="match status" value="1"/>
</dbReference>